<dbReference type="Gene3D" id="1.10.10.10">
    <property type="entry name" value="Winged helix-like DNA-binding domain superfamily/Winged helix DNA-binding domain"/>
    <property type="match status" value="1"/>
</dbReference>
<evidence type="ECO:0000259" key="5">
    <source>
        <dbReference type="Pfam" id="PF04542"/>
    </source>
</evidence>
<dbReference type="RefSeq" id="WP_079640641.1">
    <property type="nucleotide sequence ID" value="NZ_FUZF01000001.1"/>
</dbReference>
<dbReference type="SUPFAM" id="SSF88946">
    <property type="entry name" value="Sigma2 domain of RNA polymerase sigma factors"/>
    <property type="match status" value="1"/>
</dbReference>
<evidence type="ECO:0000256" key="3">
    <source>
        <dbReference type="ARBA" id="ARBA00023082"/>
    </source>
</evidence>
<dbReference type="NCBIfam" id="TIGR02937">
    <property type="entry name" value="sigma70-ECF"/>
    <property type="match status" value="1"/>
</dbReference>
<dbReference type="STRING" id="1513896.SAMN05660841_00288"/>
<dbReference type="InterPro" id="IPR036388">
    <property type="entry name" value="WH-like_DNA-bd_sf"/>
</dbReference>
<evidence type="ECO:0000256" key="2">
    <source>
        <dbReference type="ARBA" id="ARBA00023015"/>
    </source>
</evidence>
<sequence>MKREYDHVGFRNILLQVADGDEKAFSKLYDIFYPELTKHVLRKIKDQNIAEDILHDLFLSLWKNRKHITEIESIPAYLYSAVRYLILAQYRQQKTRELPVFDLEEIDMIQDDVPIEDRLYYRYILDEVQREIENLPEKCKEVFKLSRVHHLSIKQIAEEMSISESTAKKHINKAINHLKDFSKKRFGFTLFF</sequence>
<dbReference type="InterPro" id="IPR013324">
    <property type="entry name" value="RNA_pol_sigma_r3/r4-like"/>
</dbReference>
<feature type="domain" description="RNA polymerase sigma-70 region 2" evidence="5">
    <location>
        <begin position="28"/>
        <end position="94"/>
    </location>
</feature>
<dbReference type="AlphaFoldDB" id="A0A1T5AYN1"/>
<dbReference type="PANTHER" id="PTHR43133:SF46">
    <property type="entry name" value="RNA POLYMERASE SIGMA-70 FACTOR ECF SUBFAMILY"/>
    <property type="match status" value="1"/>
</dbReference>
<evidence type="ECO:0000259" key="6">
    <source>
        <dbReference type="Pfam" id="PF08281"/>
    </source>
</evidence>
<name>A0A1T5AYN1_9SPHI</name>
<dbReference type="Pfam" id="PF04542">
    <property type="entry name" value="Sigma70_r2"/>
    <property type="match status" value="1"/>
</dbReference>
<protein>
    <submittedName>
        <fullName evidence="7">RNA polymerase sigma-70 factor, ECF subfamily</fullName>
    </submittedName>
</protein>
<dbReference type="GO" id="GO:0006352">
    <property type="term" value="P:DNA-templated transcription initiation"/>
    <property type="evidence" value="ECO:0007669"/>
    <property type="project" value="InterPro"/>
</dbReference>
<evidence type="ECO:0000313" key="8">
    <source>
        <dbReference type="Proteomes" id="UP000190150"/>
    </source>
</evidence>
<keyword evidence="8" id="KW-1185">Reference proteome</keyword>
<accession>A0A1T5AYN1</accession>
<dbReference type="Pfam" id="PF08281">
    <property type="entry name" value="Sigma70_r4_2"/>
    <property type="match status" value="1"/>
</dbReference>
<evidence type="ECO:0000313" key="7">
    <source>
        <dbReference type="EMBL" id="SKB39929.1"/>
    </source>
</evidence>
<dbReference type="GO" id="GO:0016987">
    <property type="term" value="F:sigma factor activity"/>
    <property type="evidence" value="ECO:0007669"/>
    <property type="project" value="UniProtKB-KW"/>
</dbReference>
<evidence type="ECO:0000256" key="4">
    <source>
        <dbReference type="ARBA" id="ARBA00023163"/>
    </source>
</evidence>
<dbReference type="GO" id="GO:0003677">
    <property type="term" value="F:DNA binding"/>
    <property type="evidence" value="ECO:0007669"/>
    <property type="project" value="InterPro"/>
</dbReference>
<feature type="domain" description="RNA polymerase sigma factor 70 region 4 type 2" evidence="6">
    <location>
        <begin position="126"/>
        <end position="178"/>
    </location>
</feature>
<reference evidence="8" key="1">
    <citation type="submission" date="2017-02" db="EMBL/GenBank/DDBJ databases">
        <authorList>
            <person name="Varghese N."/>
            <person name="Submissions S."/>
        </authorList>
    </citation>
    <scope>NUCLEOTIDE SEQUENCE [LARGE SCALE GENOMIC DNA]</scope>
    <source>
        <strain evidence="8">DSM 24091</strain>
    </source>
</reference>
<dbReference type="PANTHER" id="PTHR43133">
    <property type="entry name" value="RNA POLYMERASE ECF-TYPE SIGMA FACTO"/>
    <property type="match status" value="1"/>
</dbReference>
<comment type="similarity">
    <text evidence="1">Belongs to the sigma-70 factor family. ECF subfamily.</text>
</comment>
<dbReference type="Gene3D" id="1.10.1740.10">
    <property type="match status" value="1"/>
</dbReference>
<dbReference type="InterPro" id="IPR013325">
    <property type="entry name" value="RNA_pol_sigma_r2"/>
</dbReference>
<keyword evidence="4" id="KW-0804">Transcription</keyword>
<dbReference type="EMBL" id="FUZF01000001">
    <property type="protein sequence ID" value="SKB39929.1"/>
    <property type="molecule type" value="Genomic_DNA"/>
</dbReference>
<keyword evidence="2" id="KW-0805">Transcription regulation</keyword>
<gene>
    <name evidence="7" type="ORF">SAMN05660841_00288</name>
</gene>
<evidence type="ECO:0000256" key="1">
    <source>
        <dbReference type="ARBA" id="ARBA00010641"/>
    </source>
</evidence>
<keyword evidence="3" id="KW-0731">Sigma factor</keyword>
<organism evidence="7 8">
    <name type="scientific">Sphingobacterium nematocida</name>
    <dbReference type="NCBI Taxonomy" id="1513896"/>
    <lineage>
        <taxon>Bacteria</taxon>
        <taxon>Pseudomonadati</taxon>
        <taxon>Bacteroidota</taxon>
        <taxon>Sphingobacteriia</taxon>
        <taxon>Sphingobacteriales</taxon>
        <taxon>Sphingobacteriaceae</taxon>
        <taxon>Sphingobacterium</taxon>
    </lineage>
</organism>
<dbReference type="OrthoDB" id="665981at2"/>
<dbReference type="SUPFAM" id="SSF88659">
    <property type="entry name" value="Sigma3 and sigma4 domains of RNA polymerase sigma factors"/>
    <property type="match status" value="1"/>
</dbReference>
<proteinExistence type="inferred from homology"/>
<dbReference type="Proteomes" id="UP000190150">
    <property type="component" value="Unassembled WGS sequence"/>
</dbReference>
<dbReference type="InterPro" id="IPR014284">
    <property type="entry name" value="RNA_pol_sigma-70_dom"/>
</dbReference>
<dbReference type="InterPro" id="IPR007627">
    <property type="entry name" value="RNA_pol_sigma70_r2"/>
</dbReference>
<dbReference type="InterPro" id="IPR013249">
    <property type="entry name" value="RNA_pol_sigma70_r4_t2"/>
</dbReference>
<dbReference type="InterPro" id="IPR039425">
    <property type="entry name" value="RNA_pol_sigma-70-like"/>
</dbReference>